<proteinExistence type="predicted"/>
<sequence>MATLNEKESRDFVSQVIVMVNQNASLLSDAGFDPTSRVGTLQGKLQTADDAEGEQQKAQAAALDATKLANKTLQLAYDDASAFVNLIEGLLGKDHSLVHKLRQLRKK</sequence>
<dbReference type="Proteomes" id="UP001145087">
    <property type="component" value="Unassembled WGS sequence"/>
</dbReference>
<dbReference type="EMBL" id="JAPOHD010000027">
    <property type="protein sequence ID" value="MCY1721034.1"/>
    <property type="molecule type" value="Genomic_DNA"/>
</dbReference>
<gene>
    <name evidence="1" type="ORF">OU798_11820</name>
</gene>
<accession>A0A9X3J515</accession>
<organism evidence="1 2">
    <name type="scientific">Draconibacterium aestuarii</name>
    <dbReference type="NCBI Taxonomy" id="2998507"/>
    <lineage>
        <taxon>Bacteria</taxon>
        <taxon>Pseudomonadati</taxon>
        <taxon>Bacteroidota</taxon>
        <taxon>Bacteroidia</taxon>
        <taxon>Marinilabiliales</taxon>
        <taxon>Prolixibacteraceae</taxon>
        <taxon>Draconibacterium</taxon>
    </lineage>
</organism>
<reference evidence="1" key="1">
    <citation type="submission" date="2022-11" db="EMBL/GenBank/DDBJ databases">
        <title>Marilongibacter aestuarii gen. nov., sp. nov., isolated from tidal flat sediment.</title>
        <authorList>
            <person name="Jiayan W."/>
        </authorList>
    </citation>
    <scope>NUCLEOTIDE SEQUENCE</scope>
    <source>
        <strain evidence="1">Z1-6</strain>
    </source>
</reference>
<comment type="caution">
    <text evidence="1">The sequence shown here is derived from an EMBL/GenBank/DDBJ whole genome shotgun (WGS) entry which is preliminary data.</text>
</comment>
<evidence type="ECO:0000313" key="1">
    <source>
        <dbReference type="EMBL" id="MCY1721034.1"/>
    </source>
</evidence>
<dbReference type="RefSeq" id="WP_343333368.1">
    <property type="nucleotide sequence ID" value="NZ_JAPOHD010000027.1"/>
</dbReference>
<evidence type="ECO:0000313" key="2">
    <source>
        <dbReference type="Proteomes" id="UP001145087"/>
    </source>
</evidence>
<protein>
    <submittedName>
        <fullName evidence="1">Uncharacterized protein</fullName>
    </submittedName>
</protein>
<name>A0A9X3J515_9BACT</name>
<keyword evidence="2" id="KW-1185">Reference proteome</keyword>
<dbReference type="AlphaFoldDB" id="A0A9X3J515"/>